<dbReference type="InterPro" id="IPR036890">
    <property type="entry name" value="HATPase_C_sf"/>
</dbReference>
<dbReference type="PANTHER" id="PTHR45569:SF1">
    <property type="entry name" value="SENSOR PROTEIN KDPD"/>
    <property type="match status" value="1"/>
</dbReference>
<dbReference type="Gene3D" id="1.10.287.130">
    <property type="match status" value="1"/>
</dbReference>
<dbReference type="EC" id="2.7.13.3" evidence="2"/>
<sequence length="256" mass="29265">MIIGIGYLSIKLNYKNTIIAKQKNNLQNSNNFKNELFSVLGHDLRAPMHQILTISNKLIEAFQKKENKKMFFFLKQNKSTATKTYLLLDNLLYWIRLQSNNMTIQKELHNIYELIQQTISIFNIIITDKSIQLKVECSDYIFVKTNAVILKILFRNLLDNALKFTPKSGSITVKCIENQFRIVIMIKDNGLGIDPELLKALNNYNTTDASIMDTSDKRSTGFGIRLCKSFIKKLGGGFKILSVKNKGTTSIISILK</sequence>
<feature type="domain" description="Histidine kinase" evidence="3">
    <location>
        <begin position="39"/>
        <end position="256"/>
    </location>
</feature>
<dbReference type="Gene3D" id="3.30.565.10">
    <property type="entry name" value="Histidine kinase-like ATPase, C-terminal domain"/>
    <property type="match status" value="1"/>
</dbReference>
<accession>A0ABT8WP33</accession>
<dbReference type="SMART" id="SM00387">
    <property type="entry name" value="HATPase_c"/>
    <property type="match status" value="1"/>
</dbReference>
<dbReference type="InterPro" id="IPR004358">
    <property type="entry name" value="Sig_transdc_His_kin-like_C"/>
</dbReference>
<dbReference type="PANTHER" id="PTHR45569">
    <property type="entry name" value="SENSOR PROTEIN KDPD"/>
    <property type="match status" value="1"/>
</dbReference>
<keyword evidence="4" id="KW-0808">Transferase</keyword>
<protein>
    <recommendedName>
        <fullName evidence="2">histidine kinase</fullName>
        <ecNumber evidence="2">2.7.13.3</ecNumber>
    </recommendedName>
</protein>
<evidence type="ECO:0000256" key="2">
    <source>
        <dbReference type="ARBA" id="ARBA00012438"/>
    </source>
</evidence>
<evidence type="ECO:0000259" key="3">
    <source>
        <dbReference type="PROSITE" id="PS50109"/>
    </source>
</evidence>
<organism evidence="4 5">
    <name type="scientific">Flavivirga jejuensis</name>
    <dbReference type="NCBI Taxonomy" id="870487"/>
    <lineage>
        <taxon>Bacteria</taxon>
        <taxon>Pseudomonadati</taxon>
        <taxon>Bacteroidota</taxon>
        <taxon>Flavobacteriia</taxon>
        <taxon>Flavobacteriales</taxon>
        <taxon>Flavobacteriaceae</taxon>
        <taxon>Flavivirga</taxon>
    </lineage>
</organism>
<dbReference type="Pfam" id="PF02518">
    <property type="entry name" value="HATPase_c"/>
    <property type="match status" value="1"/>
</dbReference>
<evidence type="ECO:0000313" key="5">
    <source>
        <dbReference type="Proteomes" id="UP001176806"/>
    </source>
</evidence>
<proteinExistence type="predicted"/>
<comment type="caution">
    <text evidence="4">The sequence shown here is derived from an EMBL/GenBank/DDBJ whole genome shotgun (WGS) entry which is preliminary data.</text>
</comment>
<dbReference type="GO" id="GO:0016301">
    <property type="term" value="F:kinase activity"/>
    <property type="evidence" value="ECO:0007669"/>
    <property type="project" value="UniProtKB-KW"/>
</dbReference>
<dbReference type="SUPFAM" id="SSF55874">
    <property type="entry name" value="ATPase domain of HSP90 chaperone/DNA topoisomerase II/histidine kinase"/>
    <property type="match status" value="1"/>
</dbReference>
<dbReference type="CDD" id="cd00075">
    <property type="entry name" value="HATPase"/>
    <property type="match status" value="1"/>
</dbReference>
<dbReference type="PRINTS" id="PR00344">
    <property type="entry name" value="BCTRLSENSOR"/>
</dbReference>
<name>A0ABT8WP33_9FLAO</name>
<comment type="catalytic activity">
    <reaction evidence="1">
        <text>ATP + protein L-histidine = ADP + protein N-phospho-L-histidine.</text>
        <dbReference type="EC" id="2.7.13.3"/>
    </reaction>
</comment>
<dbReference type="Proteomes" id="UP001176806">
    <property type="component" value="Unassembled WGS sequence"/>
</dbReference>
<dbReference type="InterPro" id="IPR003594">
    <property type="entry name" value="HATPase_dom"/>
</dbReference>
<evidence type="ECO:0000313" key="4">
    <source>
        <dbReference type="EMBL" id="MDO5974908.1"/>
    </source>
</evidence>
<gene>
    <name evidence="4" type="ORF">Q4Q40_11985</name>
</gene>
<dbReference type="PROSITE" id="PS50109">
    <property type="entry name" value="HIS_KIN"/>
    <property type="match status" value="1"/>
</dbReference>
<evidence type="ECO:0000256" key="1">
    <source>
        <dbReference type="ARBA" id="ARBA00000085"/>
    </source>
</evidence>
<dbReference type="SUPFAM" id="SSF47384">
    <property type="entry name" value="Homodimeric domain of signal transducing histidine kinase"/>
    <property type="match status" value="1"/>
</dbReference>
<dbReference type="EMBL" id="JAUOEL010000004">
    <property type="protein sequence ID" value="MDO5974908.1"/>
    <property type="molecule type" value="Genomic_DNA"/>
</dbReference>
<reference evidence="4" key="1">
    <citation type="submission" date="2023-07" db="EMBL/GenBank/DDBJ databases">
        <title>Two novel species in the genus Flavivirga.</title>
        <authorList>
            <person name="Kwon K."/>
        </authorList>
    </citation>
    <scope>NUCLEOTIDE SEQUENCE</scope>
    <source>
        <strain evidence="4">KACC 14158</strain>
    </source>
</reference>
<dbReference type="InterPro" id="IPR036097">
    <property type="entry name" value="HisK_dim/P_sf"/>
</dbReference>
<dbReference type="InterPro" id="IPR005467">
    <property type="entry name" value="His_kinase_dom"/>
</dbReference>
<dbReference type="RefSeq" id="WP_303302059.1">
    <property type="nucleotide sequence ID" value="NZ_BAABDA010000018.1"/>
</dbReference>
<dbReference type="InterPro" id="IPR052023">
    <property type="entry name" value="Histidine_kinase_KdpD"/>
</dbReference>
<keyword evidence="4" id="KW-0418">Kinase</keyword>
<keyword evidence="5" id="KW-1185">Reference proteome</keyword>